<sequence>MEMASKLMLTLLVFCENFFALCKFESLLGWKLVEYRIRESRLGLKK</sequence>
<name>A0A368VLL0_9BACL</name>
<proteinExistence type="predicted"/>
<protein>
    <submittedName>
        <fullName evidence="1">Uncharacterized protein</fullName>
    </submittedName>
</protein>
<reference evidence="1 2" key="1">
    <citation type="submission" date="2018-07" db="EMBL/GenBank/DDBJ databases">
        <title>Genomic Encyclopedia of Type Strains, Phase III (KMG-III): the genomes of soil and plant-associated and newly described type strains.</title>
        <authorList>
            <person name="Whitman W."/>
        </authorList>
    </citation>
    <scope>NUCLEOTIDE SEQUENCE [LARGE SCALE GENOMIC DNA]</scope>
    <source>
        <strain evidence="1 2">CECT 7506</strain>
    </source>
</reference>
<evidence type="ECO:0000313" key="2">
    <source>
        <dbReference type="Proteomes" id="UP000252415"/>
    </source>
</evidence>
<organism evidence="1 2">
    <name type="scientific">Paenibacillus prosopidis</name>
    <dbReference type="NCBI Taxonomy" id="630520"/>
    <lineage>
        <taxon>Bacteria</taxon>
        <taxon>Bacillati</taxon>
        <taxon>Bacillota</taxon>
        <taxon>Bacilli</taxon>
        <taxon>Bacillales</taxon>
        <taxon>Paenibacillaceae</taxon>
        <taxon>Paenibacillus</taxon>
    </lineage>
</organism>
<gene>
    <name evidence="1" type="ORF">DFP97_117142</name>
</gene>
<evidence type="ECO:0000313" key="1">
    <source>
        <dbReference type="EMBL" id="RCW42418.1"/>
    </source>
</evidence>
<accession>A0A368VLL0</accession>
<dbReference type="EMBL" id="QPJD01000017">
    <property type="protein sequence ID" value="RCW42418.1"/>
    <property type="molecule type" value="Genomic_DNA"/>
</dbReference>
<keyword evidence="2" id="KW-1185">Reference proteome</keyword>
<dbReference type="AlphaFoldDB" id="A0A368VLL0"/>
<comment type="caution">
    <text evidence="1">The sequence shown here is derived from an EMBL/GenBank/DDBJ whole genome shotgun (WGS) entry which is preliminary data.</text>
</comment>
<dbReference type="Proteomes" id="UP000252415">
    <property type="component" value="Unassembled WGS sequence"/>
</dbReference>